<accession>A0A0R2H2F3</accession>
<proteinExistence type="inferred from homology"/>
<dbReference type="GO" id="GO:0003677">
    <property type="term" value="F:DNA binding"/>
    <property type="evidence" value="ECO:0007669"/>
    <property type="project" value="InterPro"/>
</dbReference>
<dbReference type="Proteomes" id="UP000051992">
    <property type="component" value="Unassembled WGS sequence"/>
</dbReference>
<evidence type="ECO:0000313" key="7">
    <source>
        <dbReference type="EMBL" id="KRN47104.1"/>
    </source>
</evidence>
<dbReference type="SUPFAM" id="SSF46785">
    <property type="entry name" value="Winged helix' DNA-binding domain"/>
    <property type="match status" value="1"/>
</dbReference>
<dbReference type="Gene3D" id="1.10.10.10">
    <property type="entry name" value="Winged helix-like DNA-binding domain superfamily/Winged helix DNA-binding domain"/>
    <property type="match status" value="1"/>
</dbReference>
<keyword evidence="1 5" id="KW-0678">Repressor</keyword>
<dbReference type="InterPro" id="IPR036388">
    <property type="entry name" value="WH-like_DNA-bd_sf"/>
</dbReference>
<dbReference type="PANTHER" id="PTHR34824:SF1">
    <property type="entry name" value="HEAT-INDUCIBLE TRANSCRIPTION REPRESSOR HRCA"/>
    <property type="match status" value="1"/>
</dbReference>
<keyword evidence="3 5" id="KW-0346">Stress response</keyword>
<evidence type="ECO:0000313" key="8">
    <source>
        <dbReference type="Proteomes" id="UP000051992"/>
    </source>
</evidence>
<dbReference type="PATRIC" id="fig|1629.5.peg.378"/>
<evidence type="ECO:0000256" key="3">
    <source>
        <dbReference type="ARBA" id="ARBA00023016"/>
    </source>
</evidence>
<dbReference type="RefSeq" id="WP_057744229.1">
    <property type="nucleotide sequence ID" value="NZ_BJLU01000003.1"/>
</dbReference>
<dbReference type="InterPro" id="IPR023120">
    <property type="entry name" value="WHTH_transcript_rep_HrcA_IDD"/>
</dbReference>
<dbReference type="NCBIfam" id="TIGR00331">
    <property type="entry name" value="hrcA"/>
    <property type="match status" value="1"/>
</dbReference>
<feature type="domain" description="Heat-inducible transcription repressor HrcA C-terminal" evidence="6">
    <location>
        <begin position="104"/>
        <end position="322"/>
    </location>
</feature>
<dbReference type="Gene3D" id="3.30.450.40">
    <property type="match status" value="1"/>
</dbReference>
<comment type="similarity">
    <text evidence="5">Belongs to the HrcA family.</text>
</comment>
<evidence type="ECO:0000256" key="5">
    <source>
        <dbReference type="HAMAP-Rule" id="MF_00081"/>
    </source>
</evidence>
<dbReference type="SUPFAM" id="SSF55781">
    <property type="entry name" value="GAF domain-like"/>
    <property type="match status" value="1"/>
</dbReference>
<gene>
    <name evidence="5" type="primary">hrcA</name>
    <name evidence="7" type="ORF">IV50_GL000374</name>
</gene>
<comment type="caution">
    <text evidence="7">The sequence shown here is derived from an EMBL/GenBank/DDBJ whole genome shotgun (WGS) entry which is preliminary data.</text>
</comment>
<protein>
    <recommendedName>
        <fullName evidence="5">Heat-inducible transcription repressor HrcA</fullName>
    </recommendedName>
</protein>
<dbReference type="InterPro" id="IPR002571">
    <property type="entry name" value="HrcA"/>
</dbReference>
<keyword evidence="2 5" id="KW-0805">Transcription regulation</keyword>
<comment type="function">
    <text evidence="5">Negative regulator of class I heat shock genes (grpE-dnaK-dnaJ and groELS operons). Prevents heat-shock induction of these operons.</text>
</comment>
<keyword evidence="4 5" id="KW-0804">Transcription</keyword>
<dbReference type="InterPro" id="IPR029016">
    <property type="entry name" value="GAF-like_dom_sf"/>
</dbReference>
<dbReference type="EMBL" id="JQBM01000001">
    <property type="protein sequence ID" value="KRN47104.1"/>
    <property type="molecule type" value="Genomic_DNA"/>
</dbReference>
<dbReference type="Pfam" id="PF01628">
    <property type="entry name" value="HrcA"/>
    <property type="match status" value="1"/>
</dbReference>
<dbReference type="HAMAP" id="MF_00081">
    <property type="entry name" value="HrcA"/>
    <property type="match status" value="1"/>
</dbReference>
<dbReference type="Gene3D" id="3.30.390.60">
    <property type="entry name" value="Heat-inducible transcription repressor hrca homolog, domain 3"/>
    <property type="match status" value="1"/>
</dbReference>
<evidence type="ECO:0000256" key="1">
    <source>
        <dbReference type="ARBA" id="ARBA00022491"/>
    </source>
</evidence>
<evidence type="ECO:0000259" key="6">
    <source>
        <dbReference type="Pfam" id="PF01628"/>
    </source>
</evidence>
<organism evidence="7 8">
    <name type="scientific">Weissella viridescens</name>
    <name type="common">Lactobacillus viridescens</name>
    <dbReference type="NCBI Taxonomy" id="1629"/>
    <lineage>
        <taxon>Bacteria</taxon>
        <taxon>Bacillati</taxon>
        <taxon>Bacillota</taxon>
        <taxon>Bacilli</taxon>
        <taxon>Lactobacillales</taxon>
        <taxon>Lactobacillaceae</taxon>
        <taxon>Weissella</taxon>
    </lineage>
</organism>
<dbReference type="InterPro" id="IPR021153">
    <property type="entry name" value="HrcA_C"/>
</dbReference>
<dbReference type="PANTHER" id="PTHR34824">
    <property type="entry name" value="HEAT-INDUCIBLE TRANSCRIPTION REPRESSOR HRCA"/>
    <property type="match status" value="1"/>
</dbReference>
<dbReference type="AlphaFoldDB" id="A0A0R2H2F3"/>
<dbReference type="GO" id="GO:0045892">
    <property type="term" value="P:negative regulation of DNA-templated transcription"/>
    <property type="evidence" value="ECO:0007669"/>
    <property type="project" value="UniProtKB-UniRule"/>
</dbReference>
<evidence type="ECO:0000256" key="2">
    <source>
        <dbReference type="ARBA" id="ARBA00023015"/>
    </source>
</evidence>
<keyword evidence="8" id="KW-1185">Reference proteome</keyword>
<evidence type="ECO:0000256" key="4">
    <source>
        <dbReference type="ARBA" id="ARBA00023163"/>
    </source>
</evidence>
<reference evidence="7 8" key="1">
    <citation type="journal article" date="2015" name="Genome Announc.">
        <title>Expanding the biotechnology potential of lactobacilli through comparative genomics of 213 strains and associated genera.</title>
        <authorList>
            <person name="Sun Z."/>
            <person name="Harris H.M."/>
            <person name="McCann A."/>
            <person name="Guo C."/>
            <person name="Argimon S."/>
            <person name="Zhang W."/>
            <person name="Yang X."/>
            <person name="Jeffery I.B."/>
            <person name="Cooney J.C."/>
            <person name="Kagawa T.F."/>
            <person name="Liu W."/>
            <person name="Song Y."/>
            <person name="Salvetti E."/>
            <person name="Wrobel A."/>
            <person name="Rasinkangas P."/>
            <person name="Parkhill J."/>
            <person name="Rea M.C."/>
            <person name="O'Sullivan O."/>
            <person name="Ritari J."/>
            <person name="Douillard F.P."/>
            <person name="Paul Ross R."/>
            <person name="Yang R."/>
            <person name="Briner A.E."/>
            <person name="Felis G.E."/>
            <person name="de Vos W.M."/>
            <person name="Barrangou R."/>
            <person name="Klaenhammer T.R."/>
            <person name="Caufield P.W."/>
            <person name="Cui Y."/>
            <person name="Zhang H."/>
            <person name="O'Toole P.W."/>
        </authorList>
    </citation>
    <scope>NUCLEOTIDE SEQUENCE [LARGE SCALE GENOMIC DNA]</scope>
    <source>
        <strain evidence="7 8">DSM 20410</strain>
    </source>
</reference>
<sequence>MLTDRQSLILATIVKDYAKNGKAVGSKTLLQDLDLGVSSATIRNEMAVLEDRGLLQKEHTSSGRVPSQGGYRYYVDRLMTDDQSDLEIQKALQRVFARNFQQVDDLLQQAVDELVNLTGYTAMALKPEAMGTRLSGFRLVPLDGQQILAIVVTNDGDVTSQSFRLPEGMDVSELDGMVAYINDTLVDCLVVDVLKTLSGDLPLKMERVIRTPAAFLQLFGDVLASSISDEVFIGGQLNVLDYTSDTDPKALKQILQVIQSPEAMRKVVGTANEGVMVQIGGENRNDLFDQYSLVSATYHIPRHGAGAIALLGPTRMPYAKMVATVDQFRNAIGQKLIEYY</sequence>
<dbReference type="InterPro" id="IPR036390">
    <property type="entry name" value="WH_DNA-bd_sf"/>
</dbReference>
<dbReference type="PIRSF" id="PIRSF005485">
    <property type="entry name" value="HrcA"/>
    <property type="match status" value="1"/>
</dbReference>
<dbReference type="OrthoDB" id="9783139at2"/>
<name>A0A0R2H2F3_WEIVI</name>